<evidence type="ECO:0000256" key="7">
    <source>
        <dbReference type="ARBA" id="ARBA00023136"/>
    </source>
</evidence>
<keyword evidence="4" id="KW-1003">Cell membrane</keyword>
<accession>A0ABR8XLX9</accession>
<proteinExistence type="inferred from homology"/>
<keyword evidence="3" id="KW-0813">Transport</keyword>
<comment type="subcellular location">
    <subcellularLocation>
        <location evidence="1">Cell membrane</location>
        <topology evidence="1">Multi-pass membrane protein</topology>
    </subcellularLocation>
</comment>
<evidence type="ECO:0000256" key="2">
    <source>
        <dbReference type="ARBA" id="ARBA00006669"/>
    </source>
</evidence>
<sequence>MFKNWTLFEKAWLIVSTAIILILSILWDDTLLGTISSIAGIICVVLAAKGKIGTYVVGVVQCTTYGYIAYGYGLYGESMLNLLFYLPIQFIGFYLWFKNKKSPDEAAYGEEIYAKRLTTKQWLYTGAGILVAYISYSLFLSRIGANLAGLDGLAVVLSVVAQILMIMRYAEQWILWIIVNVITIALWAIILVQQGGNDWTVFVMWCAFLVNSIYGYINWIKISKAQGAV</sequence>
<evidence type="ECO:0000313" key="9">
    <source>
        <dbReference type="EMBL" id="MBD8032952.1"/>
    </source>
</evidence>
<reference evidence="9 10" key="1">
    <citation type="submission" date="2020-08" db="EMBL/GenBank/DDBJ databases">
        <title>A Genomic Blueprint of the Chicken Gut Microbiome.</title>
        <authorList>
            <person name="Gilroy R."/>
            <person name="Ravi A."/>
            <person name="Getino M."/>
            <person name="Pursley I."/>
            <person name="Horton D.L."/>
            <person name="Alikhan N.-F."/>
            <person name="Baker D."/>
            <person name="Gharbi K."/>
            <person name="Hall N."/>
            <person name="Watson M."/>
            <person name="Adriaenssens E.M."/>
            <person name="Foster-Nyarko E."/>
            <person name="Jarju S."/>
            <person name="Secka A."/>
            <person name="Antonio M."/>
            <person name="Oren A."/>
            <person name="Chaudhuri R."/>
            <person name="La Ragione R.M."/>
            <person name="Hildebrand F."/>
            <person name="Pallen M.J."/>
        </authorList>
    </citation>
    <scope>NUCLEOTIDE SEQUENCE [LARGE SCALE GENOMIC DNA]</scope>
    <source>
        <strain evidence="9 10">Sa1YVA6</strain>
    </source>
</reference>
<feature type="transmembrane region" description="Helical" evidence="8">
    <location>
        <begin position="122"/>
        <end position="141"/>
    </location>
</feature>
<feature type="transmembrane region" description="Helical" evidence="8">
    <location>
        <begin position="55"/>
        <end position="73"/>
    </location>
</feature>
<feature type="transmembrane region" description="Helical" evidence="8">
    <location>
        <begin position="199"/>
        <end position="217"/>
    </location>
</feature>
<feature type="transmembrane region" description="Helical" evidence="8">
    <location>
        <begin position="79"/>
        <end position="97"/>
    </location>
</feature>
<name>A0ABR8XLX9_9BACL</name>
<dbReference type="NCBIfam" id="TIGR01528">
    <property type="entry name" value="NMN_trans_PnuC"/>
    <property type="match status" value="1"/>
</dbReference>
<evidence type="ECO:0000313" key="10">
    <source>
        <dbReference type="Proteomes" id="UP000600565"/>
    </source>
</evidence>
<feature type="transmembrane region" description="Helical" evidence="8">
    <location>
        <begin position="7"/>
        <end position="25"/>
    </location>
</feature>
<evidence type="ECO:0000256" key="4">
    <source>
        <dbReference type="ARBA" id="ARBA00022475"/>
    </source>
</evidence>
<comment type="similarity">
    <text evidence="2">Belongs to the nicotinamide ribonucleoside (NR) uptake permease (TC 4.B.1) family.</text>
</comment>
<dbReference type="EMBL" id="JACSPW010000006">
    <property type="protein sequence ID" value="MBD8032952.1"/>
    <property type="molecule type" value="Genomic_DNA"/>
</dbReference>
<feature type="transmembrane region" description="Helical" evidence="8">
    <location>
        <begin position="147"/>
        <end position="166"/>
    </location>
</feature>
<keyword evidence="5 8" id="KW-0812">Transmembrane</keyword>
<keyword evidence="7 8" id="KW-0472">Membrane</keyword>
<evidence type="ECO:0000256" key="1">
    <source>
        <dbReference type="ARBA" id="ARBA00004651"/>
    </source>
</evidence>
<evidence type="ECO:0000256" key="3">
    <source>
        <dbReference type="ARBA" id="ARBA00022448"/>
    </source>
</evidence>
<keyword evidence="10" id="KW-1185">Reference proteome</keyword>
<evidence type="ECO:0000256" key="5">
    <source>
        <dbReference type="ARBA" id="ARBA00022692"/>
    </source>
</evidence>
<dbReference type="PANTHER" id="PTHR36122:SF2">
    <property type="entry name" value="NICOTINAMIDE RIBOSIDE TRANSPORTER PNUC"/>
    <property type="match status" value="1"/>
</dbReference>
<feature type="transmembrane region" description="Helical" evidence="8">
    <location>
        <begin position="173"/>
        <end position="193"/>
    </location>
</feature>
<feature type="transmembrane region" description="Helical" evidence="8">
    <location>
        <begin position="31"/>
        <end position="48"/>
    </location>
</feature>
<dbReference type="PANTHER" id="PTHR36122">
    <property type="entry name" value="NICOTINAMIDE RIBOSIDE TRANSPORTER PNUC"/>
    <property type="match status" value="1"/>
</dbReference>
<organism evidence="9 10">
    <name type="scientific">Solibacillus merdavium</name>
    <dbReference type="NCBI Taxonomy" id="2762218"/>
    <lineage>
        <taxon>Bacteria</taxon>
        <taxon>Bacillati</taxon>
        <taxon>Bacillota</taxon>
        <taxon>Bacilli</taxon>
        <taxon>Bacillales</taxon>
        <taxon>Caryophanaceae</taxon>
        <taxon>Solibacillus</taxon>
    </lineage>
</organism>
<evidence type="ECO:0000256" key="6">
    <source>
        <dbReference type="ARBA" id="ARBA00022989"/>
    </source>
</evidence>
<dbReference type="InterPro" id="IPR006419">
    <property type="entry name" value="NMN_transpt_PnuC"/>
</dbReference>
<gene>
    <name evidence="9" type="ORF">H9632_07715</name>
</gene>
<dbReference type="Pfam" id="PF04973">
    <property type="entry name" value="NMN_transporter"/>
    <property type="match status" value="1"/>
</dbReference>
<dbReference type="RefSeq" id="WP_191703541.1">
    <property type="nucleotide sequence ID" value="NZ_JACSPW010000006.1"/>
</dbReference>
<dbReference type="Proteomes" id="UP000600565">
    <property type="component" value="Unassembled WGS sequence"/>
</dbReference>
<protein>
    <submittedName>
        <fullName evidence="9">Nicotinamide mononucleotide transporter</fullName>
    </submittedName>
</protein>
<comment type="caution">
    <text evidence="9">The sequence shown here is derived from an EMBL/GenBank/DDBJ whole genome shotgun (WGS) entry which is preliminary data.</text>
</comment>
<keyword evidence="6 8" id="KW-1133">Transmembrane helix</keyword>
<evidence type="ECO:0000256" key="8">
    <source>
        <dbReference type="SAM" id="Phobius"/>
    </source>
</evidence>